<evidence type="ECO:0000256" key="5">
    <source>
        <dbReference type="ARBA" id="ARBA00022824"/>
    </source>
</evidence>
<keyword evidence="4" id="KW-0378">Hydrolase</keyword>
<feature type="compositionally biased region" description="Basic and acidic residues" evidence="8">
    <location>
        <begin position="520"/>
        <end position="529"/>
    </location>
</feature>
<evidence type="ECO:0000256" key="8">
    <source>
        <dbReference type="SAM" id="MobiDB-lite"/>
    </source>
</evidence>
<evidence type="ECO:0000256" key="6">
    <source>
        <dbReference type="ARBA" id="ARBA00022989"/>
    </source>
</evidence>
<dbReference type="PANTHER" id="PTHR12174">
    <property type="entry name" value="SIGNAL PEPTIDE PEPTIDASE"/>
    <property type="match status" value="1"/>
</dbReference>
<feature type="transmembrane region" description="Helical" evidence="9">
    <location>
        <begin position="473"/>
        <end position="491"/>
    </location>
</feature>
<feature type="compositionally biased region" description="Basic and acidic residues" evidence="8">
    <location>
        <begin position="654"/>
        <end position="663"/>
    </location>
</feature>
<evidence type="ECO:0008006" key="12">
    <source>
        <dbReference type="Google" id="ProtNLM"/>
    </source>
</evidence>
<feature type="compositionally biased region" description="Acidic residues" evidence="8">
    <location>
        <begin position="72"/>
        <end position="90"/>
    </location>
</feature>
<evidence type="ECO:0000313" key="10">
    <source>
        <dbReference type="EMBL" id="PVH94335.1"/>
    </source>
</evidence>
<feature type="region of interest" description="Disordered" evidence="8">
    <location>
        <begin position="46"/>
        <end position="94"/>
    </location>
</feature>
<feature type="transmembrane region" description="Helical" evidence="9">
    <location>
        <begin position="350"/>
        <end position="370"/>
    </location>
</feature>
<accession>A0A2V1D8D9</accession>
<dbReference type="InterPro" id="IPR007369">
    <property type="entry name" value="Peptidase_A22B_SPP"/>
</dbReference>
<keyword evidence="3 9" id="KW-0812">Transmembrane</keyword>
<evidence type="ECO:0000256" key="4">
    <source>
        <dbReference type="ARBA" id="ARBA00022801"/>
    </source>
</evidence>
<sequence length="670" mass="74170">MDGADLWARAAHVCSEVRPFIPTYAHLLLSALFPIYAGAHASLTRPSSAAKPTKKERRRKRRSRKSDKSSLEDESSSESESDTEEEDEDEEHKMEGLAPTDAIMMPLFAGMTLAGLYFLIKWLEDPALLNKLLNWYFALFGVFSVSRLITDALDIGHSLVFPHRYALGGTLYHVVQKEKAALPVSGEGKDPISSPLPGFLARIPLSAGFRKFLWSDRAMPGKKWSVRLYIHQMFSGKLLIGAQGMVGAITAIMVVAYFNFVDKPWYLTNLMGFGFSYGALQLMSPTTFATGSLILGALFFYDIYFVFYTPMMVTVAKSLDVPIKLVFPRPPPADDPTAKAGHAMLGLGDVVLPGIMIGLALRFDLFLFYLRRQKRKQTPSSHNGSAALGDITIEKPKYFSLAGRWSDHFWTHSILTGRPLFKAASPSENKETAKAEAPFTFPKTYFKASLIGYVAGMLCTLGVMHVWGHAQPALLYLVPGVLGSLWLTALARGELALMWDFSEAIEEEEEQNQDQNNTKTGEDVPEAGKSKSQRSSFFSLSDAKAQQREDRALKALSRHVHVDDDDDASGSDNENGDAVMTGTSSTSKRSNTKARRLPPSSSREVFSLSISAPWKVKTSKSAKSTKETMDAKEKEKEKVKPNWAPSELEAPKSVGRETIEPSGKRVRLRK</sequence>
<feature type="transmembrane region" description="Helical" evidence="9">
    <location>
        <begin position="450"/>
        <end position="467"/>
    </location>
</feature>
<gene>
    <name evidence="10" type="ORF">DM02DRAFT_676246</name>
</gene>
<comment type="similarity">
    <text evidence="2">Belongs to the peptidase A22B family.</text>
</comment>
<dbReference type="GO" id="GO:0098553">
    <property type="term" value="C:lumenal side of endoplasmic reticulum membrane"/>
    <property type="evidence" value="ECO:0007669"/>
    <property type="project" value="TreeGrafter"/>
</dbReference>
<dbReference type="GO" id="GO:0042500">
    <property type="term" value="F:aspartic endopeptidase activity, intramembrane cleaving"/>
    <property type="evidence" value="ECO:0007669"/>
    <property type="project" value="InterPro"/>
</dbReference>
<proteinExistence type="inferred from homology"/>
<evidence type="ECO:0000256" key="3">
    <source>
        <dbReference type="ARBA" id="ARBA00022692"/>
    </source>
</evidence>
<feature type="transmembrane region" description="Helical" evidence="9">
    <location>
        <begin position="132"/>
        <end position="149"/>
    </location>
</feature>
<dbReference type="PANTHER" id="PTHR12174:SF23">
    <property type="entry name" value="MINOR HISTOCOMPATIBILITY ANTIGEN H13"/>
    <property type="match status" value="1"/>
</dbReference>
<keyword evidence="11" id="KW-1185">Reference proteome</keyword>
<evidence type="ECO:0000256" key="2">
    <source>
        <dbReference type="ARBA" id="ARBA00006859"/>
    </source>
</evidence>
<dbReference type="GO" id="GO:0033619">
    <property type="term" value="P:membrane protein proteolysis"/>
    <property type="evidence" value="ECO:0007669"/>
    <property type="project" value="TreeGrafter"/>
</dbReference>
<keyword evidence="7 9" id="KW-0472">Membrane</keyword>
<comment type="subcellular location">
    <subcellularLocation>
        <location evidence="1">Endoplasmic reticulum membrane</location>
        <topology evidence="1">Multi-pass membrane protein</topology>
    </subcellularLocation>
</comment>
<name>A0A2V1D8D9_9PLEO</name>
<feature type="transmembrane region" description="Helical" evidence="9">
    <location>
        <begin position="238"/>
        <end position="258"/>
    </location>
</feature>
<feature type="transmembrane region" description="Helical" evidence="9">
    <location>
        <begin position="102"/>
        <end position="120"/>
    </location>
</feature>
<feature type="transmembrane region" description="Helical" evidence="9">
    <location>
        <begin position="287"/>
        <end position="307"/>
    </location>
</feature>
<feature type="region of interest" description="Disordered" evidence="8">
    <location>
        <begin position="558"/>
        <end position="670"/>
    </location>
</feature>
<dbReference type="OrthoDB" id="29661at2759"/>
<evidence type="ECO:0000313" key="11">
    <source>
        <dbReference type="Proteomes" id="UP000244855"/>
    </source>
</evidence>
<dbReference type="GO" id="GO:0098554">
    <property type="term" value="C:cytoplasmic side of endoplasmic reticulum membrane"/>
    <property type="evidence" value="ECO:0007669"/>
    <property type="project" value="TreeGrafter"/>
</dbReference>
<dbReference type="Pfam" id="PF04258">
    <property type="entry name" value="Peptidase_A22B"/>
    <property type="match status" value="1"/>
</dbReference>
<keyword evidence="6 9" id="KW-1133">Transmembrane helix</keyword>
<feature type="region of interest" description="Disordered" evidence="8">
    <location>
        <begin position="506"/>
        <end position="541"/>
    </location>
</feature>
<dbReference type="Proteomes" id="UP000244855">
    <property type="component" value="Unassembled WGS sequence"/>
</dbReference>
<dbReference type="SMART" id="SM00730">
    <property type="entry name" value="PSN"/>
    <property type="match status" value="1"/>
</dbReference>
<dbReference type="EMBL" id="KZ805539">
    <property type="protein sequence ID" value="PVH94335.1"/>
    <property type="molecule type" value="Genomic_DNA"/>
</dbReference>
<feature type="compositionally biased region" description="Basic residues" evidence="8">
    <location>
        <begin position="52"/>
        <end position="65"/>
    </location>
</feature>
<evidence type="ECO:0000256" key="1">
    <source>
        <dbReference type="ARBA" id="ARBA00004477"/>
    </source>
</evidence>
<evidence type="ECO:0000256" key="9">
    <source>
        <dbReference type="SAM" id="Phobius"/>
    </source>
</evidence>
<feature type="compositionally biased region" description="Polar residues" evidence="8">
    <location>
        <begin position="599"/>
        <end position="610"/>
    </location>
</feature>
<keyword evidence="5" id="KW-0256">Endoplasmic reticulum</keyword>
<dbReference type="InterPro" id="IPR006639">
    <property type="entry name" value="Preselin/SPP"/>
</dbReference>
<dbReference type="STRING" id="97972.A0A2V1D8D9"/>
<feature type="transmembrane region" description="Helical" evidence="9">
    <location>
        <begin position="20"/>
        <end position="39"/>
    </location>
</feature>
<reference evidence="10 11" key="1">
    <citation type="journal article" date="2018" name="Sci. Rep.">
        <title>Comparative genomics provides insights into the lifestyle and reveals functional heterogeneity of dark septate endophytic fungi.</title>
        <authorList>
            <person name="Knapp D.G."/>
            <person name="Nemeth J.B."/>
            <person name="Barry K."/>
            <person name="Hainaut M."/>
            <person name="Henrissat B."/>
            <person name="Johnson J."/>
            <person name="Kuo A."/>
            <person name="Lim J.H.P."/>
            <person name="Lipzen A."/>
            <person name="Nolan M."/>
            <person name="Ohm R.A."/>
            <person name="Tamas L."/>
            <person name="Grigoriev I.V."/>
            <person name="Spatafora J.W."/>
            <person name="Nagy L.G."/>
            <person name="Kovacs G.M."/>
        </authorList>
    </citation>
    <scope>NUCLEOTIDE SEQUENCE [LARGE SCALE GENOMIC DNA]</scope>
    <source>
        <strain evidence="10 11">DSE2036</strain>
    </source>
</reference>
<dbReference type="GO" id="GO:0006465">
    <property type="term" value="P:signal peptide processing"/>
    <property type="evidence" value="ECO:0007669"/>
    <property type="project" value="TreeGrafter"/>
</dbReference>
<evidence type="ECO:0000256" key="7">
    <source>
        <dbReference type="ARBA" id="ARBA00023136"/>
    </source>
</evidence>
<feature type="compositionally biased region" description="Basic and acidic residues" evidence="8">
    <location>
        <begin position="624"/>
        <end position="640"/>
    </location>
</feature>
<protein>
    <recommendedName>
        <fullName evidence="12">Intramembrane protease 2</fullName>
    </recommendedName>
</protein>
<dbReference type="AlphaFoldDB" id="A0A2V1D8D9"/>
<organism evidence="10 11">
    <name type="scientific">Periconia macrospinosa</name>
    <dbReference type="NCBI Taxonomy" id="97972"/>
    <lineage>
        <taxon>Eukaryota</taxon>
        <taxon>Fungi</taxon>
        <taxon>Dikarya</taxon>
        <taxon>Ascomycota</taxon>
        <taxon>Pezizomycotina</taxon>
        <taxon>Dothideomycetes</taxon>
        <taxon>Pleosporomycetidae</taxon>
        <taxon>Pleosporales</taxon>
        <taxon>Massarineae</taxon>
        <taxon>Periconiaceae</taxon>
        <taxon>Periconia</taxon>
    </lineage>
</organism>